<keyword evidence="2" id="KW-0472">Membrane</keyword>
<feature type="compositionally biased region" description="Basic residues" evidence="1">
    <location>
        <begin position="230"/>
        <end position="239"/>
    </location>
</feature>
<dbReference type="EMBL" id="KZ084091">
    <property type="protein sequence ID" value="OSD06025.1"/>
    <property type="molecule type" value="Genomic_DNA"/>
</dbReference>
<feature type="compositionally biased region" description="Basic residues" evidence="1">
    <location>
        <begin position="602"/>
        <end position="611"/>
    </location>
</feature>
<feature type="region of interest" description="Disordered" evidence="1">
    <location>
        <begin position="218"/>
        <end position="253"/>
    </location>
</feature>
<gene>
    <name evidence="3" type="ORF">PYCCODRAFT_1070387</name>
</gene>
<proteinExistence type="predicted"/>
<feature type="transmembrane region" description="Helical" evidence="2">
    <location>
        <begin position="29"/>
        <end position="49"/>
    </location>
</feature>
<feature type="compositionally biased region" description="Low complexity" evidence="1">
    <location>
        <begin position="370"/>
        <end position="407"/>
    </location>
</feature>
<feature type="region of interest" description="Disordered" evidence="1">
    <location>
        <begin position="307"/>
        <end position="526"/>
    </location>
</feature>
<protein>
    <submittedName>
        <fullName evidence="3">Uncharacterized protein</fullName>
    </submittedName>
</protein>
<name>A0A1Y2IXY6_TRAC3</name>
<evidence type="ECO:0000313" key="4">
    <source>
        <dbReference type="Proteomes" id="UP000193067"/>
    </source>
</evidence>
<feature type="compositionally biased region" description="Low complexity" evidence="1">
    <location>
        <begin position="425"/>
        <end position="439"/>
    </location>
</feature>
<evidence type="ECO:0000256" key="2">
    <source>
        <dbReference type="SAM" id="Phobius"/>
    </source>
</evidence>
<feature type="region of interest" description="Disordered" evidence="1">
    <location>
        <begin position="124"/>
        <end position="175"/>
    </location>
</feature>
<feature type="region of interest" description="Disordered" evidence="1">
    <location>
        <begin position="539"/>
        <end position="611"/>
    </location>
</feature>
<accession>A0A1Y2IXY6</accession>
<feature type="compositionally biased region" description="Gly residues" evidence="1">
    <location>
        <begin position="307"/>
        <end position="316"/>
    </location>
</feature>
<evidence type="ECO:0000256" key="1">
    <source>
        <dbReference type="SAM" id="MobiDB-lite"/>
    </source>
</evidence>
<feature type="compositionally biased region" description="Pro residues" evidence="1">
    <location>
        <begin position="440"/>
        <end position="456"/>
    </location>
</feature>
<feature type="compositionally biased region" description="Polar residues" evidence="1">
    <location>
        <begin position="124"/>
        <end position="136"/>
    </location>
</feature>
<evidence type="ECO:0000313" key="3">
    <source>
        <dbReference type="EMBL" id="OSD06025.1"/>
    </source>
</evidence>
<feature type="compositionally biased region" description="Low complexity" evidence="1">
    <location>
        <begin position="582"/>
        <end position="594"/>
    </location>
</feature>
<dbReference type="Proteomes" id="UP000193067">
    <property type="component" value="Unassembled WGS sequence"/>
</dbReference>
<reference evidence="3 4" key="1">
    <citation type="journal article" date="2015" name="Biotechnol. Biofuels">
        <title>Enhanced degradation of softwood versus hardwood by the white-rot fungus Pycnoporus coccineus.</title>
        <authorList>
            <person name="Couturier M."/>
            <person name="Navarro D."/>
            <person name="Chevret D."/>
            <person name="Henrissat B."/>
            <person name="Piumi F."/>
            <person name="Ruiz-Duenas F.J."/>
            <person name="Martinez A.T."/>
            <person name="Grigoriev I.V."/>
            <person name="Riley R."/>
            <person name="Lipzen A."/>
            <person name="Berrin J.G."/>
            <person name="Master E.R."/>
            <person name="Rosso M.N."/>
        </authorList>
    </citation>
    <scope>NUCLEOTIDE SEQUENCE [LARGE SCALE GENOMIC DNA]</scope>
    <source>
        <strain evidence="3 4">BRFM310</strain>
    </source>
</reference>
<dbReference type="AlphaFoldDB" id="A0A1Y2IXY6"/>
<keyword evidence="2" id="KW-0812">Transmembrane</keyword>
<keyword evidence="2" id="KW-1133">Transmembrane helix</keyword>
<feature type="compositionally biased region" description="Pro residues" evidence="1">
    <location>
        <begin position="477"/>
        <end position="492"/>
    </location>
</feature>
<feature type="compositionally biased region" description="Polar residues" evidence="1">
    <location>
        <begin position="244"/>
        <end position="253"/>
    </location>
</feature>
<organism evidence="3 4">
    <name type="scientific">Trametes coccinea (strain BRFM310)</name>
    <name type="common">Pycnoporus coccineus</name>
    <dbReference type="NCBI Taxonomy" id="1353009"/>
    <lineage>
        <taxon>Eukaryota</taxon>
        <taxon>Fungi</taxon>
        <taxon>Dikarya</taxon>
        <taxon>Basidiomycota</taxon>
        <taxon>Agaricomycotina</taxon>
        <taxon>Agaricomycetes</taxon>
        <taxon>Polyporales</taxon>
        <taxon>Polyporaceae</taxon>
        <taxon>Trametes</taxon>
    </lineage>
</organism>
<dbReference type="OrthoDB" id="3270653at2759"/>
<feature type="compositionally biased region" description="Gly residues" evidence="1">
    <location>
        <begin position="543"/>
        <end position="553"/>
    </location>
</feature>
<sequence>MRVDQLISRRTALVPRDGDSGGHLSTSTIIIIAVVAGSVVLLVFVLFLWRNLLRACRRSRTVPLPPVRDLAHHREHQHQHQQALSAVNASPGSRPATWVDDPLFHPRAYSAHFLSATASNTSLIRSSPDLTTNSRSPTREGSWAVDDPSATSAEGSPYPTPLSTDDLRAPMPSYFPAVNPHNSMASVASDATSDTADALATTPSELNASVESSASLLHNAHPPAPAVRPRPSRASRSRSRPLSMVSSAGTAHSLQTSHSLMGMNTLRGPAHSIHSNIQIVLPAPLAPELYPTVRPTDDRISVFGFGAGGSGGGGSGSTSRVNSFYGGQPTAAAQGSGEGDRKSVADPWLSGALAQSRTSVALRGDREGSPSRSGSSSARGSSGPRPSSASRPRSSLSKMASASSLADSAHRRAQSQPPAPPPLPSYTHAHAHSPSTSPAPSRPPSAPPANAPPVPRMPVMYENAGVPHPISEEGYPQPHPPLEPQPQPYPHPRPQHAQAYEGYASDEVRGRPGPAYAPIPLPAGAAQPVRDPLLQLHMAALGPGSGHGAGMDMGRGMAAGEQEQEQARWAGRVDRPPPSASPAPVGSSPASPTGTGTGARRQPSKLRKQRS</sequence>
<keyword evidence="4" id="KW-1185">Reference proteome</keyword>